<keyword evidence="4 10" id="KW-0812">Transmembrane</keyword>
<evidence type="ECO:0000256" key="10">
    <source>
        <dbReference type="SAM" id="Phobius"/>
    </source>
</evidence>
<evidence type="ECO:0000256" key="9">
    <source>
        <dbReference type="ARBA" id="ARBA00023316"/>
    </source>
</evidence>
<organism evidence="12 13">
    <name type="scientific">Eutypa lata (strain UCR-EL1)</name>
    <name type="common">Grapevine dieback disease fungus</name>
    <name type="synonym">Eutypa armeniacae</name>
    <dbReference type="NCBI Taxonomy" id="1287681"/>
    <lineage>
        <taxon>Eukaryota</taxon>
        <taxon>Fungi</taxon>
        <taxon>Dikarya</taxon>
        <taxon>Ascomycota</taxon>
        <taxon>Pezizomycotina</taxon>
        <taxon>Sordariomycetes</taxon>
        <taxon>Xylariomycetidae</taxon>
        <taxon>Xylariales</taxon>
        <taxon>Diatrypaceae</taxon>
        <taxon>Eutypa</taxon>
    </lineage>
</organism>
<keyword evidence="5" id="KW-0732">Signal</keyword>
<proteinExistence type="inferred from homology"/>
<keyword evidence="7 10" id="KW-1133">Transmembrane helix</keyword>
<keyword evidence="8 10" id="KW-0472">Membrane</keyword>
<keyword evidence="13" id="KW-1185">Reference proteome</keyword>
<evidence type="ECO:0000256" key="5">
    <source>
        <dbReference type="ARBA" id="ARBA00022729"/>
    </source>
</evidence>
<evidence type="ECO:0000256" key="8">
    <source>
        <dbReference type="ARBA" id="ARBA00023136"/>
    </source>
</evidence>
<dbReference type="HOGENOM" id="CLU_062461_0_0_1"/>
<evidence type="ECO:0000313" key="13">
    <source>
        <dbReference type="Proteomes" id="UP000012174"/>
    </source>
</evidence>
<name>M7TT61_EUTLA</name>
<dbReference type="GO" id="GO:0071555">
    <property type="term" value="P:cell wall organization"/>
    <property type="evidence" value="ECO:0007669"/>
    <property type="project" value="UniProtKB-KW"/>
</dbReference>
<dbReference type="GO" id="GO:0005789">
    <property type="term" value="C:endoplasmic reticulum membrane"/>
    <property type="evidence" value="ECO:0007669"/>
    <property type="project" value="UniProtKB-SubCell"/>
</dbReference>
<evidence type="ECO:0000256" key="1">
    <source>
        <dbReference type="ARBA" id="ARBA00004115"/>
    </source>
</evidence>
<dbReference type="PANTHER" id="PTHR28285:SF1">
    <property type="entry name" value="PROTEIN BIG1"/>
    <property type="match status" value="1"/>
</dbReference>
<comment type="similarity">
    <text evidence="2">Belongs to the BIG1 family.</text>
</comment>
<dbReference type="PANTHER" id="PTHR28285">
    <property type="entry name" value="PROTEIN BIG1"/>
    <property type="match status" value="1"/>
</dbReference>
<dbReference type="Proteomes" id="UP000012174">
    <property type="component" value="Unassembled WGS sequence"/>
</dbReference>
<comment type="subcellular location">
    <subcellularLocation>
        <location evidence="1">Endoplasmic reticulum membrane</location>
        <topology evidence="1">Single-pass type I membrane protein</topology>
    </subcellularLocation>
</comment>
<accession>M7TT61</accession>
<keyword evidence="9" id="KW-0961">Cell wall biogenesis/degradation</keyword>
<sequence length="264" mass="28778">MRLSTTGALAALCASARAFSDSSPFVLFSTAKLSEPASSEQLQSSSQVVRSAKDLLRSCPTTRYLLVSQSNLNVAHLAAGEAVPNFYQSLEQAESRFSVAEVAGHLDVKELSNYIREVCDGKSASVDEVDLEPLAPTQSATLKENDDHLALILDQYATEGSYTVIYTAGPRTEKPKTYTAEFQDSTHVELKRQLQQFGKRANVTSNLPLFEKYQFFTPAIFMGLLALVVLLSILYTGISALSSLEVSYGAFDKEMGPAAQKKQQ</sequence>
<gene>
    <name evidence="12" type="ORF">UCREL1_3109</name>
</gene>
<keyword evidence="6" id="KW-0256">Endoplasmic reticulum</keyword>
<dbReference type="EMBL" id="KB706000">
    <property type="protein sequence ID" value="EMR69865.1"/>
    <property type="molecule type" value="Genomic_DNA"/>
</dbReference>
<evidence type="ECO:0000256" key="7">
    <source>
        <dbReference type="ARBA" id="ARBA00022989"/>
    </source>
</evidence>
<evidence type="ECO:0000256" key="6">
    <source>
        <dbReference type="ARBA" id="ARBA00022824"/>
    </source>
</evidence>
<feature type="domain" description="V-type proton ATPase subunit S1/VOA1 transmembrane" evidence="11">
    <location>
        <begin position="214"/>
        <end position="253"/>
    </location>
</feature>
<dbReference type="OMA" id="YFTPGIF"/>
<dbReference type="InterPro" id="IPR046756">
    <property type="entry name" value="VAS1/VOA1_TM"/>
</dbReference>
<evidence type="ECO:0000256" key="3">
    <source>
        <dbReference type="ARBA" id="ARBA00022089"/>
    </source>
</evidence>
<dbReference type="AlphaFoldDB" id="M7TT61"/>
<evidence type="ECO:0000256" key="2">
    <source>
        <dbReference type="ARBA" id="ARBA00008203"/>
    </source>
</evidence>
<dbReference type="GO" id="GO:0006078">
    <property type="term" value="P:(1-&gt;6)-beta-D-glucan biosynthetic process"/>
    <property type="evidence" value="ECO:0007669"/>
    <property type="project" value="TreeGrafter"/>
</dbReference>
<protein>
    <recommendedName>
        <fullName evidence="3">Protein BIG1</fullName>
    </recommendedName>
</protein>
<dbReference type="eggNOG" id="ENOG502S6TD">
    <property type="taxonomic scope" value="Eukaryota"/>
</dbReference>
<dbReference type="GO" id="GO:0009272">
    <property type="term" value="P:fungal-type cell wall biogenesis"/>
    <property type="evidence" value="ECO:0007669"/>
    <property type="project" value="TreeGrafter"/>
</dbReference>
<reference evidence="13" key="1">
    <citation type="journal article" date="2013" name="Genome Announc.">
        <title>Draft genome sequence of the grapevine dieback fungus Eutypa lata UCR-EL1.</title>
        <authorList>
            <person name="Blanco-Ulate B."/>
            <person name="Rolshausen P.E."/>
            <person name="Cantu D."/>
        </authorList>
    </citation>
    <scope>NUCLEOTIDE SEQUENCE [LARGE SCALE GENOMIC DNA]</scope>
    <source>
        <strain evidence="13">UCR-EL1</strain>
    </source>
</reference>
<feature type="transmembrane region" description="Helical" evidence="10">
    <location>
        <begin position="215"/>
        <end position="235"/>
    </location>
</feature>
<dbReference type="STRING" id="1287681.M7TT61"/>
<dbReference type="OrthoDB" id="9985059at2759"/>
<dbReference type="InterPro" id="IPR037654">
    <property type="entry name" value="Big1"/>
</dbReference>
<evidence type="ECO:0000313" key="12">
    <source>
        <dbReference type="EMBL" id="EMR69865.1"/>
    </source>
</evidence>
<dbReference type="Pfam" id="PF20520">
    <property type="entry name" value="Ac45-VOA1_TM"/>
    <property type="match status" value="1"/>
</dbReference>
<evidence type="ECO:0000259" key="11">
    <source>
        <dbReference type="Pfam" id="PF20520"/>
    </source>
</evidence>
<dbReference type="KEGG" id="ela:UCREL1_3109"/>
<evidence type="ECO:0000256" key="4">
    <source>
        <dbReference type="ARBA" id="ARBA00022692"/>
    </source>
</evidence>